<keyword evidence="2" id="KW-1185">Reference proteome</keyword>
<comment type="caution">
    <text evidence="1">The sequence shown here is derived from an EMBL/GenBank/DDBJ whole genome shotgun (WGS) entry which is preliminary data.</text>
</comment>
<proteinExistence type="predicted"/>
<organism evidence="1 2">
    <name type="scientific">Ruminococcus albus 8</name>
    <dbReference type="NCBI Taxonomy" id="246199"/>
    <lineage>
        <taxon>Bacteria</taxon>
        <taxon>Bacillati</taxon>
        <taxon>Bacillota</taxon>
        <taxon>Clostridia</taxon>
        <taxon>Eubacteriales</taxon>
        <taxon>Oscillospiraceae</taxon>
        <taxon>Ruminococcus</taxon>
    </lineage>
</organism>
<dbReference type="STRING" id="246199.CUS_4764"/>
<sequence length="95" mass="10863">MKKIIITTNGIAINTDCIAELAIYDHYQHGGDEDYKSHYSVKAVMNRGSASEPEYIFIMQKTTTRKDITSEFDRIIDFLVSTKAGPLLDLRKYNE</sequence>
<reference evidence="1 2" key="1">
    <citation type="submission" date="2011-02" db="EMBL/GenBank/DDBJ databases">
        <authorList>
            <person name="Nelson K.E."/>
            <person name="Sutton G."/>
            <person name="Torralba M."/>
            <person name="Durkin S."/>
            <person name="Harkins D."/>
            <person name="Montgomery R."/>
            <person name="Ziemer C."/>
            <person name="Klaassens E."/>
            <person name="Ocuiv P."/>
            <person name="Morrison M."/>
        </authorList>
    </citation>
    <scope>NUCLEOTIDE SEQUENCE [LARGE SCALE GENOMIC DNA]</scope>
    <source>
        <strain evidence="1 2">8</strain>
    </source>
</reference>
<dbReference type="EMBL" id="ADKM02000021">
    <property type="protein sequence ID" value="EGC04468.1"/>
    <property type="molecule type" value="Genomic_DNA"/>
</dbReference>
<dbReference type="Proteomes" id="UP000004259">
    <property type="component" value="Unassembled WGS sequence"/>
</dbReference>
<dbReference type="AlphaFoldDB" id="E9S8D8"/>
<name>E9S8D8_RUMAL</name>
<dbReference type="RefSeq" id="WP_002847216.1">
    <property type="nucleotide sequence ID" value="NZ_ADKM02000021.1"/>
</dbReference>
<protein>
    <submittedName>
        <fullName evidence="1">Conserved domain protein</fullName>
    </submittedName>
</protein>
<accession>E9S8D8</accession>
<evidence type="ECO:0000313" key="1">
    <source>
        <dbReference type="EMBL" id="EGC04468.1"/>
    </source>
</evidence>
<evidence type="ECO:0000313" key="2">
    <source>
        <dbReference type="Proteomes" id="UP000004259"/>
    </source>
</evidence>
<gene>
    <name evidence="1" type="ORF">CUS_4764</name>
</gene>